<protein>
    <submittedName>
        <fullName evidence="1">Uncharacterized protein</fullName>
    </submittedName>
</protein>
<accession>A0A975S578</accession>
<dbReference type="Proteomes" id="UP000680588">
    <property type="component" value="Chromosome"/>
</dbReference>
<evidence type="ECO:0000313" key="1">
    <source>
        <dbReference type="EMBL" id="QWQ35249.1"/>
    </source>
</evidence>
<dbReference type="AlphaFoldDB" id="A0A975S578"/>
<dbReference type="KEGG" id="asun:KG104_12165"/>
<sequence length="341" mass="39084">MPLFDLSTLVRAKKTGRIAVFVAGDHNIFFPALVALDSIQKNNNKHPFDYYMSFSSEHLTDRMKQILAAHDITFLDVDEFDTHGSVSGLSAMHENRWPEEIFYNWIAPLYFAAQGYEYALKVDYDILCLAEYELPKLTNPASTFTGLAWDLDLTKQGLTKSHLDALDIPDFTAERVAYFNAGFVAINLNRYVEQDTYNKFKTIYALLQSQETAVNMAEQVALSITAYLDPSPVARLDETYNTRITVLPQLSPDKQPIIRNIHYITQNKPWRAVDFRYLEGYTKSDKTCLYMYRNAWLKYAADIDGFSEFIEISPPSELETIGMYSQIFASHYRLAKTANKA</sequence>
<name>A0A975S578_9MICC</name>
<dbReference type="SUPFAM" id="SSF53448">
    <property type="entry name" value="Nucleotide-diphospho-sugar transferases"/>
    <property type="match status" value="1"/>
</dbReference>
<proteinExistence type="predicted"/>
<dbReference type="EMBL" id="CP076456">
    <property type="protein sequence ID" value="QWQ35249.1"/>
    <property type="molecule type" value="Genomic_DNA"/>
</dbReference>
<dbReference type="RefSeq" id="WP_207347151.1">
    <property type="nucleotide sequence ID" value="NZ_CP076456.1"/>
</dbReference>
<organism evidence="1 2">
    <name type="scientific">Arthrobacter sunyaminii</name>
    <dbReference type="NCBI Taxonomy" id="2816859"/>
    <lineage>
        <taxon>Bacteria</taxon>
        <taxon>Bacillati</taxon>
        <taxon>Actinomycetota</taxon>
        <taxon>Actinomycetes</taxon>
        <taxon>Micrococcales</taxon>
        <taxon>Micrococcaceae</taxon>
        <taxon>Arthrobacter</taxon>
    </lineage>
</organism>
<dbReference type="GO" id="GO:0016757">
    <property type="term" value="F:glycosyltransferase activity"/>
    <property type="evidence" value="ECO:0007669"/>
    <property type="project" value="InterPro"/>
</dbReference>
<gene>
    <name evidence="1" type="ORF">KG104_12165</name>
</gene>
<dbReference type="Pfam" id="PF01501">
    <property type="entry name" value="Glyco_transf_8"/>
    <property type="match status" value="1"/>
</dbReference>
<keyword evidence="2" id="KW-1185">Reference proteome</keyword>
<dbReference type="Gene3D" id="3.90.550.10">
    <property type="entry name" value="Spore Coat Polysaccharide Biosynthesis Protein SpsA, Chain A"/>
    <property type="match status" value="1"/>
</dbReference>
<reference evidence="1" key="1">
    <citation type="submission" date="2021-06" db="EMBL/GenBank/DDBJ databases">
        <title>Novel species in genus Arthrobacter.</title>
        <authorList>
            <person name="Zhang G."/>
        </authorList>
    </citation>
    <scope>NUCLEOTIDE SEQUENCE</scope>
    <source>
        <strain evidence="1">Zg-ZUI122</strain>
    </source>
</reference>
<dbReference type="InterPro" id="IPR002495">
    <property type="entry name" value="Glyco_trans_8"/>
</dbReference>
<dbReference type="InterPro" id="IPR029044">
    <property type="entry name" value="Nucleotide-diphossugar_trans"/>
</dbReference>
<evidence type="ECO:0000313" key="2">
    <source>
        <dbReference type="Proteomes" id="UP000680588"/>
    </source>
</evidence>